<organism evidence="3 4">
    <name type="scientific">Volvox reticuliferus</name>
    <dbReference type="NCBI Taxonomy" id="1737510"/>
    <lineage>
        <taxon>Eukaryota</taxon>
        <taxon>Viridiplantae</taxon>
        <taxon>Chlorophyta</taxon>
        <taxon>core chlorophytes</taxon>
        <taxon>Chlorophyceae</taxon>
        <taxon>CS clade</taxon>
        <taxon>Chlamydomonadales</taxon>
        <taxon>Volvocaceae</taxon>
        <taxon>Volvox</taxon>
    </lineage>
</organism>
<keyword evidence="2" id="KW-0472">Membrane</keyword>
<dbReference type="Proteomes" id="UP000747110">
    <property type="component" value="Unassembled WGS sequence"/>
</dbReference>
<evidence type="ECO:0000256" key="2">
    <source>
        <dbReference type="SAM" id="Phobius"/>
    </source>
</evidence>
<name>A0A8J4D164_9CHLO</name>
<accession>A0A8J4D164</accession>
<dbReference type="PANTHER" id="PTHR24216:SF65">
    <property type="entry name" value="PAXILLIN-LIKE PROTEIN 1"/>
    <property type="match status" value="1"/>
</dbReference>
<dbReference type="OrthoDB" id="552599at2759"/>
<feature type="compositionally biased region" description="Pro residues" evidence="1">
    <location>
        <begin position="1"/>
        <end position="148"/>
    </location>
</feature>
<keyword evidence="2" id="KW-1133">Transmembrane helix</keyword>
<feature type="transmembrane region" description="Helical" evidence="2">
    <location>
        <begin position="472"/>
        <end position="494"/>
    </location>
</feature>
<evidence type="ECO:0000313" key="4">
    <source>
        <dbReference type="Proteomes" id="UP000747110"/>
    </source>
</evidence>
<feature type="region of interest" description="Disordered" evidence="1">
    <location>
        <begin position="376"/>
        <end position="397"/>
    </location>
</feature>
<dbReference type="PANTHER" id="PTHR24216">
    <property type="entry name" value="PAXILLIN-RELATED"/>
    <property type="match status" value="1"/>
</dbReference>
<feature type="compositionally biased region" description="Polar residues" evidence="1">
    <location>
        <begin position="441"/>
        <end position="452"/>
    </location>
</feature>
<reference evidence="3" key="1">
    <citation type="journal article" date="2021" name="Proc. Natl. Acad. Sci. U.S.A.">
        <title>Three genomes in the algal genus Volvox reveal the fate of a haploid sex-determining region after a transition to homothallism.</title>
        <authorList>
            <person name="Yamamoto K."/>
            <person name="Hamaji T."/>
            <person name="Kawai-Toyooka H."/>
            <person name="Matsuzaki R."/>
            <person name="Takahashi F."/>
            <person name="Nishimura Y."/>
            <person name="Kawachi M."/>
            <person name="Noguchi H."/>
            <person name="Minakuchi Y."/>
            <person name="Umen J.G."/>
            <person name="Toyoda A."/>
            <person name="Nozaki H."/>
        </authorList>
    </citation>
    <scope>NUCLEOTIDE SEQUENCE</scope>
    <source>
        <strain evidence="3">NIES-3786</strain>
    </source>
</reference>
<feature type="region of interest" description="Disordered" evidence="1">
    <location>
        <begin position="429"/>
        <end position="465"/>
    </location>
</feature>
<protein>
    <submittedName>
        <fullName evidence="3">Uncharacterized protein</fullName>
    </submittedName>
</protein>
<keyword evidence="2" id="KW-0812">Transmembrane</keyword>
<evidence type="ECO:0000313" key="3">
    <source>
        <dbReference type="EMBL" id="GIL90867.1"/>
    </source>
</evidence>
<feature type="compositionally biased region" description="Low complexity" evidence="1">
    <location>
        <begin position="376"/>
        <end position="396"/>
    </location>
</feature>
<evidence type="ECO:0000256" key="1">
    <source>
        <dbReference type="SAM" id="MobiDB-lite"/>
    </source>
</evidence>
<feature type="region of interest" description="Disordered" evidence="1">
    <location>
        <begin position="1"/>
        <end position="190"/>
    </location>
</feature>
<dbReference type="EMBL" id="BNCP01000061">
    <property type="protein sequence ID" value="GIL90867.1"/>
    <property type="molecule type" value="Genomic_DNA"/>
</dbReference>
<sequence>PQPAASPPQPNPSPPPRPQPPLRGPPAPRSSPPPPPSPSPPRPTPRNLSPSPPPSPLPPPSPPPPSPTPPSPRAQTPPSPTPPSPHPHPPNPPSPSPPPPRPQPPSPISPSPSHPLPPPRPFPPHPPPPPSPSPFPHSPPNPLTPSPSPTYLSSPSPSPSSVAPSSSLQTPPRSALPLPPSPPSGGETSSIVRTVSVPTVPTEQQVAALKYLFESSYAANGSSGPVSVNVTILAKTITVSYSIQTLNGGVAACPTCNKVLLDQLRGGVATAARALLGNTATECGASSTTETLSGRRRQSLALAAPPPPVPTSCPDAAFIARIYVNPSDDLQALISAILWNNVPAPAPQLRVPLPLPQQLQVSTQLLLKITTGNGSKGFSSSGGNNSSNSPGGSNNSEDVASAILADTQGVAAKVARVLNLAKETVAVEDPEASGQALISPAPNNAVTTTITGEGNAASGDDGPRSSDISTGAVVGIVLGLVGGAVLLWAALYFARLGRRRSGMHATDDLTDGIDPRVIMWQNTCAEAAVARGGGPQKNHYPTLAQMQHVIAVPEAPRRKRMANLKVDMVANTNQFAM</sequence>
<gene>
    <name evidence="3" type="ORF">Vretifemale_18590</name>
</gene>
<proteinExistence type="predicted"/>
<dbReference type="AlphaFoldDB" id="A0A8J4D164"/>
<feature type="non-terminal residue" evidence="3">
    <location>
        <position position="1"/>
    </location>
</feature>
<keyword evidence="4" id="KW-1185">Reference proteome</keyword>
<comment type="caution">
    <text evidence="3">The sequence shown here is derived from an EMBL/GenBank/DDBJ whole genome shotgun (WGS) entry which is preliminary data.</text>
</comment>
<feature type="compositionally biased region" description="Low complexity" evidence="1">
    <location>
        <begin position="149"/>
        <end position="176"/>
    </location>
</feature>